<accession>A0ABP1C097</accession>
<sequence length="119" mass="13468">MRFGSLGLQSSSALAFLHDLLRPISWKDLGCSAQDHVSRRRSRAEEEEEEEEEDLGIRRRSWWVLVLKDVRGRGAGPKPAEACKIHFHSCGGGGGALDLRASRNVIRSVQHWRRIEAHE</sequence>
<dbReference type="Proteomes" id="UP001497522">
    <property type="component" value="Chromosome 8"/>
</dbReference>
<feature type="region of interest" description="Disordered" evidence="1">
    <location>
        <begin position="33"/>
        <end position="55"/>
    </location>
</feature>
<feature type="compositionally biased region" description="Acidic residues" evidence="1">
    <location>
        <begin position="45"/>
        <end position="54"/>
    </location>
</feature>
<evidence type="ECO:0000256" key="1">
    <source>
        <dbReference type="SAM" id="MobiDB-lite"/>
    </source>
</evidence>
<evidence type="ECO:0000313" key="2">
    <source>
        <dbReference type="EMBL" id="CAK9881899.1"/>
    </source>
</evidence>
<evidence type="ECO:0000313" key="3">
    <source>
        <dbReference type="Proteomes" id="UP001497522"/>
    </source>
</evidence>
<name>A0ABP1C097_9BRYO</name>
<protein>
    <submittedName>
        <fullName evidence="2">Uncharacterized protein</fullName>
    </submittedName>
</protein>
<proteinExistence type="predicted"/>
<dbReference type="EMBL" id="OZ023709">
    <property type="protein sequence ID" value="CAK9881899.1"/>
    <property type="molecule type" value="Genomic_DNA"/>
</dbReference>
<gene>
    <name evidence="2" type="ORF">CSSPJE1EN2_LOCUS23255</name>
</gene>
<keyword evidence="3" id="KW-1185">Reference proteome</keyword>
<reference evidence="2" key="1">
    <citation type="submission" date="2024-03" db="EMBL/GenBank/DDBJ databases">
        <authorList>
            <consortium name="ELIXIR-Norway"/>
            <consortium name="Elixir Norway"/>
        </authorList>
    </citation>
    <scope>NUCLEOTIDE SEQUENCE</scope>
</reference>
<organism evidence="2 3">
    <name type="scientific">Sphagnum jensenii</name>
    <dbReference type="NCBI Taxonomy" id="128206"/>
    <lineage>
        <taxon>Eukaryota</taxon>
        <taxon>Viridiplantae</taxon>
        <taxon>Streptophyta</taxon>
        <taxon>Embryophyta</taxon>
        <taxon>Bryophyta</taxon>
        <taxon>Sphagnophytina</taxon>
        <taxon>Sphagnopsida</taxon>
        <taxon>Sphagnales</taxon>
        <taxon>Sphagnaceae</taxon>
        <taxon>Sphagnum</taxon>
    </lineage>
</organism>